<dbReference type="InterPro" id="IPR013783">
    <property type="entry name" value="Ig-like_fold"/>
</dbReference>
<keyword evidence="2" id="KW-1185">Reference proteome</keyword>
<dbReference type="Proteomes" id="UP001558652">
    <property type="component" value="Unassembled WGS sequence"/>
</dbReference>
<proteinExistence type="predicted"/>
<dbReference type="AlphaFoldDB" id="A0ABD0YBG5"/>
<organism evidence="1 2">
    <name type="scientific">Ranatra chinensis</name>
    <dbReference type="NCBI Taxonomy" id="642074"/>
    <lineage>
        <taxon>Eukaryota</taxon>
        <taxon>Metazoa</taxon>
        <taxon>Ecdysozoa</taxon>
        <taxon>Arthropoda</taxon>
        <taxon>Hexapoda</taxon>
        <taxon>Insecta</taxon>
        <taxon>Pterygota</taxon>
        <taxon>Neoptera</taxon>
        <taxon>Paraneoptera</taxon>
        <taxon>Hemiptera</taxon>
        <taxon>Heteroptera</taxon>
        <taxon>Panheteroptera</taxon>
        <taxon>Nepomorpha</taxon>
        <taxon>Nepidae</taxon>
        <taxon>Ranatrinae</taxon>
        <taxon>Ranatra</taxon>
    </lineage>
</organism>
<dbReference type="EMBL" id="JBFDAA010000017">
    <property type="protein sequence ID" value="KAL1116373.1"/>
    <property type="molecule type" value="Genomic_DNA"/>
</dbReference>
<comment type="caution">
    <text evidence="1">The sequence shown here is derived from an EMBL/GenBank/DDBJ whole genome shotgun (WGS) entry which is preliminary data.</text>
</comment>
<gene>
    <name evidence="1" type="ORF">AAG570_004848</name>
</gene>
<name>A0ABD0YBG5_9HEMI</name>
<sequence>MLDSMQKRELTVTLSPIVHGQLRATIVVTRVQKDNERKTIGLLGFGGRGHVRMDSVAMDLETDVRKLLLDSTTLSTTFCLHNIGDGDSYFYITQPCIEGRFLEVKPSLGKLSPGTRAQVTLQFTADASSIEELLRDNRYDAEIKVSNILITHGDHPTKLRLARLYKKYGKSCDDKEMAPIMKSVAELTGAFTEQVKWEQQVISDLKDPLGSICSLYKDGVRQWGIHVIISRHALEAALLDSTEQFTLLEDTVMIEESLNPTCVNIEASLQQSCNFSVESFIEPDKYSLAQMLGVTSLDRIAK</sequence>
<dbReference type="Gene3D" id="2.60.40.10">
    <property type="entry name" value="Immunoglobulins"/>
    <property type="match status" value="1"/>
</dbReference>
<evidence type="ECO:0000313" key="1">
    <source>
        <dbReference type="EMBL" id="KAL1116373.1"/>
    </source>
</evidence>
<evidence type="ECO:0000313" key="2">
    <source>
        <dbReference type="Proteomes" id="UP001558652"/>
    </source>
</evidence>
<protein>
    <submittedName>
        <fullName evidence="1">Uncharacterized protein</fullName>
    </submittedName>
</protein>
<accession>A0ABD0YBG5</accession>
<reference evidence="1 2" key="1">
    <citation type="submission" date="2024-07" db="EMBL/GenBank/DDBJ databases">
        <title>Chromosome-level genome assembly of the water stick insect Ranatra chinensis (Heteroptera: Nepidae).</title>
        <authorList>
            <person name="Liu X."/>
        </authorList>
    </citation>
    <scope>NUCLEOTIDE SEQUENCE [LARGE SCALE GENOMIC DNA]</scope>
    <source>
        <strain evidence="1">Cailab_2021Rc</strain>
        <tissue evidence="1">Muscle</tissue>
    </source>
</reference>